<dbReference type="Pfam" id="PF23493">
    <property type="entry name" value="CysS_C"/>
    <property type="match status" value="1"/>
</dbReference>
<dbReference type="OrthoDB" id="5145029at2"/>
<dbReference type="AlphaFoldDB" id="A0A4Q1L2I5"/>
<evidence type="ECO:0000313" key="4">
    <source>
        <dbReference type="EMBL" id="RXR26342.1"/>
    </source>
</evidence>
<dbReference type="InterPro" id="IPR057798">
    <property type="entry name" value="PH_YqeB"/>
</dbReference>
<keyword evidence="7" id="KW-1185">Reference proteome</keyword>
<feature type="transmembrane region" description="Helical" evidence="1">
    <location>
        <begin position="77"/>
        <end position="97"/>
    </location>
</feature>
<evidence type="ECO:0000256" key="1">
    <source>
        <dbReference type="SAM" id="Phobius"/>
    </source>
</evidence>
<dbReference type="Pfam" id="PF23494">
    <property type="entry name" value="bPH_10"/>
    <property type="match status" value="1"/>
</dbReference>
<evidence type="ECO:0000313" key="7">
    <source>
        <dbReference type="Proteomes" id="UP000290517"/>
    </source>
</evidence>
<keyword evidence="1" id="KW-1133">Transmembrane helix</keyword>
<dbReference type="EMBL" id="SDJR01000004">
    <property type="protein sequence ID" value="RXR26342.1"/>
    <property type="molecule type" value="Genomic_DNA"/>
</dbReference>
<evidence type="ECO:0000313" key="5">
    <source>
        <dbReference type="EMBL" id="RXR36517.1"/>
    </source>
</evidence>
<feature type="domain" description="Cysteinyl-tRNA ligase anticodon binding" evidence="2">
    <location>
        <begin position="192"/>
        <end position="240"/>
    </location>
</feature>
<dbReference type="STRING" id="1713.GCA_000718325_02637"/>
<reference evidence="6 7" key="1">
    <citation type="submission" date="2019-01" db="EMBL/GenBank/DDBJ databases">
        <title>Oerskovia turbata Genome sequencing and assembly.</title>
        <authorList>
            <person name="Dou T."/>
        </authorList>
    </citation>
    <scope>NUCLEOTIDE SEQUENCE [LARGE SCALE GENOMIC DNA]</scope>
    <source>
        <strain evidence="5 6">JCM12123</strain>
        <strain evidence="4 7">JCM3160</strain>
    </source>
</reference>
<dbReference type="Proteomes" id="UP000289805">
    <property type="component" value="Unassembled WGS sequence"/>
</dbReference>
<dbReference type="RefSeq" id="WP_129429488.1">
    <property type="nucleotide sequence ID" value="NZ_JOFV01000012.1"/>
</dbReference>
<name>A0A4Q1L2I5_9CELL</name>
<keyword evidence="1" id="KW-0812">Transmembrane</keyword>
<feature type="transmembrane region" description="Helical" evidence="1">
    <location>
        <begin position="35"/>
        <end position="57"/>
    </location>
</feature>
<gene>
    <name evidence="4" type="ORF">EQW73_08440</name>
    <name evidence="5" type="ORF">EQW78_01500</name>
</gene>
<sequence>MHEKSHEPLTMDAASQDPTETVVGVSSRETRFLRLVLPVLGMVAGVGLRWLAAWMAGLPWVPWQGLARSVDALADVWGTWALVGLGALGAVVGACFAQHLVENMGRIAVTCTGAGFKNKDTLETVGRSEVTDVFVEGSQVVLLRAGREVRRWPADLPTRQVAAAFTGHGWPWREGGDPFRAAYHRWDVGDERLPAGADALLRARAGLLEAGKGVHARGVRDDLAVLGVVVRDEGTVQHWRLATDVSATGTGSSTGTGTGIGAGAVGVERRA</sequence>
<dbReference type="Proteomes" id="UP000290517">
    <property type="component" value="Unassembled WGS sequence"/>
</dbReference>
<feature type="domain" description="YqeB PH" evidence="3">
    <location>
        <begin position="21"/>
        <end position="173"/>
    </location>
</feature>
<evidence type="ECO:0000259" key="2">
    <source>
        <dbReference type="Pfam" id="PF23493"/>
    </source>
</evidence>
<dbReference type="EMBL" id="SDJQ01000002">
    <property type="protein sequence ID" value="RXR36517.1"/>
    <property type="molecule type" value="Genomic_DNA"/>
</dbReference>
<organism evidence="5 6">
    <name type="scientific">Oerskovia turbata</name>
    <dbReference type="NCBI Taxonomy" id="1713"/>
    <lineage>
        <taxon>Bacteria</taxon>
        <taxon>Bacillati</taxon>
        <taxon>Actinomycetota</taxon>
        <taxon>Actinomycetes</taxon>
        <taxon>Micrococcales</taxon>
        <taxon>Cellulomonadaceae</taxon>
        <taxon>Oerskovia</taxon>
    </lineage>
</organism>
<accession>A0A4Q1L2I5</accession>
<proteinExistence type="predicted"/>
<protein>
    <submittedName>
        <fullName evidence="5">Uncharacterized protein</fullName>
    </submittedName>
</protein>
<comment type="caution">
    <text evidence="5">The sequence shown here is derived from an EMBL/GenBank/DDBJ whole genome shotgun (WGS) entry which is preliminary data.</text>
</comment>
<evidence type="ECO:0000313" key="6">
    <source>
        <dbReference type="Proteomes" id="UP000289805"/>
    </source>
</evidence>
<evidence type="ECO:0000259" key="3">
    <source>
        <dbReference type="Pfam" id="PF23494"/>
    </source>
</evidence>
<dbReference type="InterPro" id="IPR056411">
    <property type="entry name" value="CysS_C"/>
</dbReference>
<keyword evidence="1" id="KW-0472">Membrane</keyword>